<evidence type="ECO:0000313" key="10">
    <source>
        <dbReference type="Proteomes" id="UP000178873"/>
    </source>
</evidence>
<evidence type="ECO:0000256" key="7">
    <source>
        <dbReference type="SAM" id="Phobius"/>
    </source>
</evidence>
<keyword evidence="5" id="KW-0418">Kinase</keyword>
<reference evidence="9 10" key="1">
    <citation type="journal article" date="2016" name="Nat. Commun.">
        <title>Thousands of microbial genomes shed light on interconnected biogeochemical processes in an aquifer system.</title>
        <authorList>
            <person name="Anantharaman K."/>
            <person name="Brown C.T."/>
            <person name="Hug L.A."/>
            <person name="Sharon I."/>
            <person name="Castelle C.J."/>
            <person name="Probst A.J."/>
            <person name="Thomas B.C."/>
            <person name="Singh A."/>
            <person name="Wilkins M.J."/>
            <person name="Karaoz U."/>
            <person name="Brodie E.L."/>
            <person name="Williams K.H."/>
            <person name="Hubbard S.S."/>
            <person name="Banfield J.F."/>
        </authorList>
    </citation>
    <scope>NUCLEOTIDE SEQUENCE [LARGE SCALE GENOMIC DNA]</scope>
</reference>
<organism evidence="9 10">
    <name type="scientific">Candidatus Taylorbacteria bacterium RIFCSPHIGHO2_01_FULL_46_22b</name>
    <dbReference type="NCBI Taxonomy" id="1802301"/>
    <lineage>
        <taxon>Bacteria</taxon>
        <taxon>Candidatus Tayloriibacteriota</taxon>
    </lineage>
</organism>
<feature type="transmembrane region" description="Helical" evidence="7">
    <location>
        <begin position="240"/>
        <end position="265"/>
    </location>
</feature>
<feature type="transmembrane region" description="Helical" evidence="7">
    <location>
        <begin position="45"/>
        <end position="66"/>
    </location>
</feature>
<evidence type="ECO:0000256" key="2">
    <source>
        <dbReference type="ARBA" id="ARBA00012438"/>
    </source>
</evidence>
<feature type="domain" description="Histidine kinase" evidence="8">
    <location>
        <begin position="308"/>
        <end position="526"/>
    </location>
</feature>
<dbReference type="PANTHER" id="PTHR43547">
    <property type="entry name" value="TWO-COMPONENT HISTIDINE KINASE"/>
    <property type="match status" value="1"/>
</dbReference>
<dbReference type="SUPFAM" id="SSF55874">
    <property type="entry name" value="ATPase domain of HSP90 chaperone/DNA topoisomerase II/histidine kinase"/>
    <property type="match status" value="1"/>
</dbReference>
<dbReference type="InterPro" id="IPR036890">
    <property type="entry name" value="HATPase_C_sf"/>
</dbReference>
<evidence type="ECO:0000256" key="1">
    <source>
        <dbReference type="ARBA" id="ARBA00000085"/>
    </source>
</evidence>
<dbReference type="Pfam" id="PF02518">
    <property type="entry name" value="HATPase_c"/>
    <property type="match status" value="1"/>
</dbReference>
<protein>
    <recommendedName>
        <fullName evidence="2">histidine kinase</fullName>
        <ecNumber evidence="2">2.7.13.3</ecNumber>
    </recommendedName>
</protein>
<feature type="transmembrane region" description="Helical" evidence="7">
    <location>
        <begin position="271"/>
        <end position="293"/>
    </location>
</feature>
<proteinExistence type="predicted"/>
<evidence type="ECO:0000256" key="3">
    <source>
        <dbReference type="ARBA" id="ARBA00022553"/>
    </source>
</evidence>
<evidence type="ECO:0000256" key="5">
    <source>
        <dbReference type="ARBA" id="ARBA00022777"/>
    </source>
</evidence>
<evidence type="ECO:0000256" key="6">
    <source>
        <dbReference type="SAM" id="Coils"/>
    </source>
</evidence>
<keyword evidence="3" id="KW-0597">Phosphoprotein</keyword>
<feature type="transmembrane region" description="Helical" evidence="7">
    <location>
        <begin position="208"/>
        <end position="228"/>
    </location>
</feature>
<dbReference type="InterPro" id="IPR036097">
    <property type="entry name" value="HisK_dim/P_sf"/>
</dbReference>
<dbReference type="AlphaFoldDB" id="A0A1G2M1Q5"/>
<feature type="transmembrane region" description="Helical" evidence="7">
    <location>
        <begin position="149"/>
        <end position="168"/>
    </location>
</feature>
<keyword evidence="7" id="KW-1133">Transmembrane helix</keyword>
<name>A0A1G2M1Q5_9BACT</name>
<dbReference type="Gene3D" id="3.30.565.10">
    <property type="entry name" value="Histidine kinase-like ATPase, C-terminal domain"/>
    <property type="match status" value="1"/>
</dbReference>
<dbReference type="PRINTS" id="PR00344">
    <property type="entry name" value="BCTRLSENSOR"/>
</dbReference>
<feature type="transmembrane region" description="Helical" evidence="7">
    <location>
        <begin position="12"/>
        <end position="33"/>
    </location>
</feature>
<dbReference type="InterPro" id="IPR003594">
    <property type="entry name" value="HATPase_dom"/>
</dbReference>
<sequence>MIPSSIGILELLVTNVGITISAVLTIGMGLFAFIKGHRSATNALFFLMCIPLAIFLASHVIGINLIDPELSRFAFLFHMLTPITFVASAHLIAVVTNRAKQARTIIIFFYTTSAALIALFLFNTNWFLLPSAPFLYFPNYYVPGALYPLQTLFEGIVLVYLSFILCRSYTEGDTVQKNRLWYFMAAYIFAYCVGLIPILPLYRIGIDPIMSALFGLWVIPIAYGILRQDLLDVKIVARSAFIYVVLVIASTAGLVAVNIANIILLQYYPNFPIWIVPAVSSLFGIGFGIWIWFKARESDVLKYEFINIISHKFRTPMTHIKLSLDELRTQNADEKMRAEAIERIELANNSLVELTEILMDTSRAADTSHFYHLHETDLNAFLIPLLASYSKELQKRNLTFLTNFAPELPPVAIDTDRIGSVLQILIDNAIRYSNDGGTIAISTEVKDKQIVTSIKDGGIGIKKEDVPRIFNQFFRTAKASSIDTEGLGISLFMARRIVERHAGALSARSEGENKGATLSMVLPALKLKK</sequence>
<dbReference type="Proteomes" id="UP000178873">
    <property type="component" value="Unassembled WGS sequence"/>
</dbReference>
<dbReference type="InterPro" id="IPR004358">
    <property type="entry name" value="Sig_transdc_His_kin-like_C"/>
</dbReference>
<keyword evidence="6" id="KW-0175">Coiled coil</keyword>
<dbReference type="EC" id="2.7.13.3" evidence="2"/>
<comment type="catalytic activity">
    <reaction evidence="1">
        <text>ATP + protein L-histidine = ADP + protein N-phospho-L-histidine.</text>
        <dbReference type="EC" id="2.7.13.3"/>
    </reaction>
</comment>
<dbReference type="Pfam" id="PF00512">
    <property type="entry name" value="HisKA"/>
    <property type="match status" value="1"/>
</dbReference>
<evidence type="ECO:0000313" key="9">
    <source>
        <dbReference type="EMBL" id="OHA17797.1"/>
    </source>
</evidence>
<dbReference type="STRING" id="1802301.A2664_04300"/>
<feature type="coiled-coil region" evidence="6">
    <location>
        <begin position="324"/>
        <end position="357"/>
    </location>
</feature>
<dbReference type="InterPro" id="IPR031621">
    <property type="entry name" value="HisKA_7TM"/>
</dbReference>
<dbReference type="PANTHER" id="PTHR43547:SF2">
    <property type="entry name" value="HYBRID SIGNAL TRANSDUCTION HISTIDINE KINASE C"/>
    <property type="match status" value="1"/>
</dbReference>
<dbReference type="Gene3D" id="1.10.287.130">
    <property type="match status" value="1"/>
</dbReference>
<dbReference type="SMART" id="SM00387">
    <property type="entry name" value="HATPase_c"/>
    <property type="match status" value="1"/>
</dbReference>
<evidence type="ECO:0000256" key="4">
    <source>
        <dbReference type="ARBA" id="ARBA00022679"/>
    </source>
</evidence>
<keyword evidence="7" id="KW-0472">Membrane</keyword>
<comment type="caution">
    <text evidence="9">The sequence shown here is derived from an EMBL/GenBank/DDBJ whole genome shotgun (WGS) entry which is preliminary data.</text>
</comment>
<dbReference type="SUPFAM" id="SSF47384">
    <property type="entry name" value="Homodimeric domain of signal transducing histidine kinase"/>
    <property type="match status" value="1"/>
</dbReference>
<dbReference type="PROSITE" id="PS50109">
    <property type="entry name" value="HIS_KIN"/>
    <property type="match status" value="1"/>
</dbReference>
<dbReference type="GO" id="GO:0000155">
    <property type="term" value="F:phosphorelay sensor kinase activity"/>
    <property type="evidence" value="ECO:0007669"/>
    <property type="project" value="InterPro"/>
</dbReference>
<gene>
    <name evidence="9" type="ORF">A2664_04300</name>
</gene>
<dbReference type="InterPro" id="IPR005467">
    <property type="entry name" value="His_kinase_dom"/>
</dbReference>
<dbReference type="InterPro" id="IPR003661">
    <property type="entry name" value="HisK_dim/P_dom"/>
</dbReference>
<dbReference type="CDD" id="cd00082">
    <property type="entry name" value="HisKA"/>
    <property type="match status" value="1"/>
</dbReference>
<dbReference type="Pfam" id="PF16927">
    <property type="entry name" value="HisKA_7TM"/>
    <property type="match status" value="1"/>
</dbReference>
<feature type="transmembrane region" description="Helical" evidence="7">
    <location>
        <begin position="72"/>
        <end position="95"/>
    </location>
</feature>
<accession>A0A1G2M1Q5</accession>
<evidence type="ECO:0000259" key="8">
    <source>
        <dbReference type="PROSITE" id="PS50109"/>
    </source>
</evidence>
<dbReference type="SMART" id="SM00388">
    <property type="entry name" value="HisKA"/>
    <property type="match status" value="1"/>
</dbReference>
<keyword evidence="4" id="KW-0808">Transferase</keyword>
<dbReference type="FunFam" id="3.30.565.10:FF:000006">
    <property type="entry name" value="Sensor histidine kinase WalK"/>
    <property type="match status" value="1"/>
</dbReference>
<dbReference type="EMBL" id="MHRF01000013">
    <property type="protein sequence ID" value="OHA17797.1"/>
    <property type="molecule type" value="Genomic_DNA"/>
</dbReference>
<feature type="transmembrane region" description="Helical" evidence="7">
    <location>
        <begin position="180"/>
        <end position="202"/>
    </location>
</feature>
<feature type="transmembrane region" description="Helical" evidence="7">
    <location>
        <begin position="107"/>
        <end position="129"/>
    </location>
</feature>
<keyword evidence="7" id="KW-0812">Transmembrane</keyword>